<dbReference type="AlphaFoldDB" id="A0A1H9XBU9"/>
<proteinExistence type="predicted"/>
<evidence type="ECO:0008006" key="4">
    <source>
        <dbReference type="Google" id="ProtNLM"/>
    </source>
</evidence>
<organism evidence="2 3">
    <name type="scientific">Pedococcus cremeus</name>
    <dbReference type="NCBI Taxonomy" id="587636"/>
    <lineage>
        <taxon>Bacteria</taxon>
        <taxon>Bacillati</taxon>
        <taxon>Actinomycetota</taxon>
        <taxon>Actinomycetes</taxon>
        <taxon>Micrococcales</taxon>
        <taxon>Intrasporangiaceae</taxon>
        <taxon>Pedococcus</taxon>
    </lineage>
</organism>
<feature type="transmembrane region" description="Helical" evidence="1">
    <location>
        <begin position="310"/>
        <end position="330"/>
    </location>
</feature>
<evidence type="ECO:0000256" key="1">
    <source>
        <dbReference type="SAM" id="Phobius"/>
    </source>
</evidence>
<reference evidence="3" key="1">
    <citation type="submission" date="2016-10" db="EMBL/GenBank/DDBJ databases">
        <authorList>
            <person name="Varghese N."/>
            <person name="Submissions S."/>
        </authorList>
    </citation>
    <scope>NUCLEOTIDE SEQUENCE [LARGE SCALE GENOMIC DNA]</scope>
    <source>
        <strain evidence="3">CGMCC 1.6963</strain>
    </source>
</reference>
<keyword evidence="3" id="KW-1185">Reference proteome</keyword>
<feature type="transmembrane region" description="Helical" evidence="1">
    <location>
        <begin position="183"/>
        <end position="208"/>
    </location>
</feature>
<protein>
    <recommendedName>
        <fullName evidence="4">Glycosyltransferase RgtA/B/C/D-like domain-containing protein</fullName>
    </recommendedName>
</protein>
<dbReference type="Proteomes" id="UP000199019">
    <property type="component" value="Unassembled WGS sequence"/>
</dbReference>
<feature type="transmembrane region" description="Helical" evidence="1">
    <location>
        <begin position="342"/>
        <end position="361"/>
    </location>
</feature>
<keyword evidence="1" id="KW-0472">Membrane</keyword>
<name>A0A1H9XBU9_9MICO</name>
<feature type="transmembrane region" description="Helical" evidence="1">
    <location>
        <begin position="288"/>
        <end position="304"/>
    </location>
</feature>
<keyword evidence="1" id="KW-0812">Transmembrane</keyword>
<evidence type="ECO:0000313" key="2">
    <source>
        <dbReference type="EMBL" id="SES43604.1"/>
    </source>
</evidence>
<feature type="transmembrane region" description="Helical" evidence="1">
    <location>
        <begin position="21"/>
        <end position="42"/>
    </location>
</feature>
<feature type="transmembrane region" description="Helical" evidence="1">
    <location>
        <begin position="97"/>
        <end position="119"/>
    </location>
</feature>
<accession>A0A1H9XBU9</accession>
<dbReference type="RefSeq" id="WP_143056270.1">
    <property type="nucleotide sequence ID" value="NZ_FOHB01000007.1"/>
</dbReference>
<evidence type="ECO:0000313" key="3">
    <source>
        <dbReference type="Proteomes" id="UP000199019"/>
    </source>
</evidence>
<gene>
    <name evidence="2" type="ORF">SAMN05216199_3636</name>
</gene>
<feature type="transmembrane region" description="Helical" evidence="1">
    <location>
        <begin position="220"/>
        <end position="244"/>
    </location>
</feature>
<sequence>MTVSVQKATSRAAAERAEPNLLKWAPAVAFGLLLLSLSRHAAAGISDPDTPWHVLAGRYLWDTWQFSGPDPFSRFTTGPWVLNQWLPELIFAAADHVGGLAAVAWLAQVGRLTVCLLLYAACRRQAGGLPAALVAGVAVLGTADSLSPRPQLVGFALLAVTLDAWLRTTTDVRPRWWLMAVSYVWSCSHGTWVVGITVGIAAVAGLALDRRIDLRAAVRLAAIPAGSALLAVLTPVGPALLGSFRAVRAVSPYIQEWRLPTTPTPSVIATATLLLLVPLGWLLARRTFSWTTLALWLVALAWGVSSMRTVAVGAIVIAPLAASALNAMIGRPWMAASRGERGFLGLAALLAVALSAALAAGGPRNQTGVPHAFDRTLAAMPRGTVVYNSDLLGGWLMYRYPGIAQTADTRVELYGPSSARDYLDVMAARRGWEQGLAHFAPAAAIVEQHLPLVDALRTNGWQERGRDAGYVLLIAP</sequence>
<feature type="transmembrane region" description="Helical" evidence="1">
    <location>
        <begin position="264"/>
        <end position="283"/>
    </location>
</feature>
<keyword evidence="1" id="KW-1133">Transmembrane helix</keyword>
<dbReference type="STRING" id="587636.SAMN05216199_3636"/>
<dbReference type="EMBL" id="FOHB01000007">
    <property type="protein sequence ID" value="SES43604.1"/>
    <property type="molecule type" value="Genomic_DNA"/>
</dbReference>
<feature type="transmembrane region" description="Helical" evidence="1">
    <location>
        <begin position="126"/>
        <end position="143"/>
    </location>
</feature>
<dbReference type="OrthoDB" id="3463714at2"/>